<dbReference type="Proteomes" id="UP000006671">
    <property type="component" value="Unassembled WGS sequence"/>
</dbReference>
<evidence type="ECO:0000313" key="4">
    <source>
        <dbReference type="EMBL" id="EFC39142.1"/>
    </source>
</evidence>
<dbReference type="InterPro" id="IPR001245">
    <property type="entry name" value="Ser-Thr/Tyr_kinase_cat_dom"/>
</dbReference>
<feature type="compositionally biased region" description="Low complexity" evidence="2">
    <location>
        <begin position="937"/>
        <end position="954"/>
    </location>
</feature>
<dbReference type="InParanoid" id="D2VVP6"/>
<keyword evidence="1" id="KW-0175">Coiled coil</keyword>
<feature type="region of interest" description="Disordered" evidence="2">
    <location>
        <begin position="927"/>
        <end position="954"/>
    </location>
</feature>
<dbReference type="SUPFAM" id="SSF56112">
    <property type="entry name" value="Protein kinase-like (PK-like)"/>
    <property type="match status" value="1"/>
</dbReference>
<organism evidence="5">
    <name type="scientific">Naegleria gruberi</name>
    <name type="common">Amoeba</name>
    <dbReference type="NCBI Taxonomy" id="5762"/>
    <lineage>
        <taxon>Eukaryota</taxon>
        <taxon>Discoba</taxon>
        <taxon>Heterolobosea</taxon>
        <taxon>Tetramitia</taxon>
        <taxon>Eutetramitia</taxon>
        <taxon>Vahlkampfiidae</taxon>
        <taxon>Naegleria</taxon>
    </lineage>
</organism>
<reference evidence="4 5" key="1">
    <citation type="journal article" date="2010" name="Cell">
        <title>The genome of Naegleria gruberi illuminates early eukaryotic versatility.</title>
        <authorList>
            <person name="Fritz-Laylin L.K."/>
            <person name="Prochnik S.E."/>
            <person name="Ginger M.L."/>
            <person name="Dacks J.B."/>
            <person name="Carpenter M.L."/>
            <person name="Field M.C."/>
            <person name="Kuo A."/>
            <person name="Paredez A."/>
            <person name="Chapman J."/>
            <person name="Pham J."/>
            <person name="Shu S."/>
            <person name="Neupane R."/>
            <person name="Cipriano M."/>
            <person name="Mancuso J."/>
            <person name="Tu H."/>
            <person name="Salamov A."/>
            <person name="Lindquist E."/>
            <person name="Shapiro H."/>
            <person name="Lucas S."/>
            <person name="Grigoriev I.V."/>
            <person name="Cande W.Z."/>
            <person name="Fulton C."/>
            <person name="Rokhsar D.S."/>
            <person name="Dawson S.C."/>
        </authorList>
    </citation>
    <scope>NUCLEOTIDE SEQUENCE [LARGE SCALE GENOMIC DNA]</scope>
    <source>
        <strain evidence="4 5">NEG-M</strain>
    </source>
</reference>
<dbReference type="EMBL" id="GG738902">
    <property type="protein sequence ID" value="EFC39142.1"/>
    <property type="molecule type" value="Genomic_DNA"/>
</dbReference>
<feature type="coiled-coil region" evidence="1">
    <location>
        <begin position="710"/>
        <end position="737"/>
    </location>
</feature>
<evidence type="ECO:0000256" key="2">
    <source>
        <dbReference type="SAM" id="MobiDB-lite"/>
    </source>
</evidence>
<evidence type="ECO:0000259" key="3">
    <source>
        <dbReference type="PROSITE" id="PS50011"/>
    </source>
</evidence>
<dbReference type="OrthoDB" id="10266935at2759"/>
<dbReference type="Pfam" id="PF07714">
    <property type="entry name" value="PK_Tyr_Ser-Thr"/>
    <property type="match status" value="1"/>
</dbReference>
<dbReference type="Gene3D" id="3.30.200.20">
    <property type="entry name" value="Phosphorylase Kinase, domain 1"/>
    <property type="match status" value="1"/>
</dbReference>
<sequence length="1340" mass="154032">MLLNGNSPVYDNETVYFFTSVNDATPHIVVGAKEFKQLNLMEFKTNFEKLLDEQDPYIARFYYLDDSKKEIVNIANDDCLKEMWQYFDTTKQQKKIFFDYETRFILNYLQILGYGDLKSYGKGQRSHLYTALWKGKKVVIKITKGPKKEVKREVEKVMLLENCSNIISYERAIEFMDAYDKDFQSYMGYHMVFYPNGDLSNIPKPLSEISFLIIAMRMASIIEYLQQMEHVHYDLKLSNFLIGSKVIRGYDVIYDPILIDLEYAASLTSLIKSKETLTKSKIQNQAFAEDLKNFGDCLLELYSHGENWKYQNELKELINKIQEESSKEIPLNITEILKSFTIMAFTIRPEFALEYNSFSLANNKNFMQKLIEINPIAFKFAHETLRKEQEFVEMVLEKDVHLLKYVHSDLTSKTEFMEKYIRKDGLLLQYAAEHLKWNKDFVKIATDETACAIMHVTNKFDGYIDLLKECLKRNPHLLEYALEKTIDIVLCAVSQDPITIGYATTFKNHPEIQQAAKDFYCRRKHKRNDTNILNTSTPSTPTLPENKKQRISRRNYTPLTVFGSIKTLNYHQCIKSMMIQPLDDQFHNKMSFRHLQSNSHQRYVKQTYSLDMPVVNAQQATVELLDLDNFDSESAELFKTPCLFINSNYESAFPTCSIRANAILPLCLDFIEEINFPLWNTESMLSMQASYGQDKKAQSIRVVINRHKYLEFVKRTLSSLESRLSIIKSEAAGLESQNIDNIIDGMKAQIKEYEECMTSQDQEPEVKSAVYETVFFSVNNEAIFKKVIKQMWKQQKESVDKDLTQSDLTCKTSEGHEITINSSRSDLWEKINDVFIIEEFDGQGHVSRYFERDNKITKLEIEHIRSNVQPIMQSYNTKLLRENSCLDLLDLYHGVLYCQSGGEPSSTSSFNESNNNMMNPSMLMMESATTTSSLHPSASTLTFSSSSSSDESTNNQHLANLLSNLMNLNQPSPVSLLLDNLTNNASNSSTLQSTFPHVQYSTPSTNKMANKMHPSESHSVVDSFNSNHHILEDEFNMLYPIPSSSSTCQEVNNNIHNDSDSLLKSFNDQTWSCMDFETKNSAPLIKAISPSMFKDFMHDDQGSNHIKNSNISLKDATISDLFQSNSHQSTTADESPNIFSMYGISSLSEMQTSELITPLEYSNNNLLEKQQIVEYYSSLLQSRFQQVFGNAISEDVYNSQLTTQQFVYYDSSQLTSEQYRKPLNLKLDLSDAEIEIMRSLFGKQTIPTGTLNRKCIQASRKNSVCSSGSIGKQITKASKTKGSPSRKGRKCQPVPNNFSPLNEETGNWRFFSYNGDVKEPFSLDQESPSKLVFYKFNPVK</sequence>
<dbReference type="VEuPathDB" id="AmoebaDB:NAEGRDRAFT_59353"/>
<protein>
    <recommendedName>
        <fullName evidence="3">Protein kinase domain-containing protein</fullName>
    </recommendedName>
</protein>
<evidence type="ECO:0000313" key="5">
    <source>
        <dbReference type="Proteomes" id="UP000006671"/>
    </source>
</evidence>
<dbReference type="PROSITE" id="PS50011">
    <property type="entry name" value="PROTEIN_KINASE_DOM"/>
    <property type="match status" value="1"/>
</dbReference>
<proteinExistence type="predicted"/>
<name>D2VVP6_NAEGR</name>
<evidence type="ECO:0000256" key="1">
    <source>
        <dbReference type="SAM" id="Coils"/>
    </source>
</evidence>
<accession>D2VVP6</accession>
<dbReference type="InterPro" id="IPR000719">
    <property type="entry name" value="Prot_kinase_dom"/>
</dbReference>
<dbReference type="Gene3D" id="1.10.510.10">
    <property type="entry name" value="Transferase(Phosphotransferase) domain 1"/>
    <property type="match status" value="1"/>
</dbReference>
<dbReference type="RefSeq" id="XP_002671886.1">
    <property type="nucleotide sequence ID" value="XM_002671840.1"/>
</dbReference>
<dbReference type="Pfam" id="PF13475">
    <property type="entry name" value="DUF4116"/>
    <property type="match status" value="2"/>
</dbReference>
<dbReference type="GO" id="GO:0004672">
    <property type="term" value="F:protein kinase activity"/>
    <property type="evidence" value="ECO:0007669"/>
    <property type="project" value="InterPro"/>
</dbReference>
<dbReference type="SMART" id="SM00220">
    <property type="entry name" value="S_TKc"/>
    <property type="match status" value="1"/>
</dbReference>
<dbReference type="GeneID" id="8858177"/>
<dbReference type="GO" id="GO:0005524">
    <property type="term" value="F:ATP binding"/>
    <property type="evidence" value="ECO:0007669"/>
    <property type="project" value="InterPro"/>
</dbReference>
<gene>
    <name evidence="4" type="ORF">NAEGRDRAFT_59353</name>
</gene>
<feature type="region of interest" description="Disordered" evidence="2">
    <location>
        <begin position="530"/>
        <end position="549"/>
    </location>
</feature>
<keyword evidence="5" id="KW-1185">Reference proteome</keyword>
<dbReference type="InterPro" id="IPR011009">
    <property type="entry name" value="Kinase-like_dom_sf"/>
</dbReference>
<feature type="region of interest" description="Disordered" evidence="2">
    <location>
        <begin position="1275"/>
        <end position="1300"/>
    </location>
</feature>
<feature type="domain" description="Protein kinase" evidence="3">
    <location>
        <begin position="114"/>
        <end position="392"/>
    </location>
</feature>
<dbReference type="STRING" id="5762.D2VVP6"/>
<dbReference type="KEGG" id="ngr:NAEGRDRAFT_59353"/>
<dbReference type="InterPro" id="IPR025197">
    <property type="entry name" value="DUF4116"/>
</dbReference>
<feature type="compositionally biased region" description="Low complexity" evidence="2">
    <location>
        <begin position="530"/>
        <end position="543"/>
    </location>
</feature>